<protein>
    <submittedName>
        <fullName evidence="2">Uncharacterized protein</fullName>
    </submittedName>
</protein>
<reference evidence="2" key="1">
    <citation type="submission" date="2020-05" db="EMBL/GenBank/DDBJ databases">
        <authorList>
            <person name="Chiriac C."/>
            <person name="Salcher M."/>
            <person name="Ghai R."/>
            <person name="Kavagutti S V."/>
        </authorList>
    </citation>
    <scope>NUCLEOTIDE SEQUENCE</scope>
</reference>
<dbReference type="EMBL" id="LR797474">
    <property type="protein sequence ID" value="CAB4219062.1"/>
    <property type="molecule type" value="Genomic_DNA"/>
</dbReference>
<sequence>MSTETTEKKDDTRVNVLDGILKSTELQLASNLLVFSVGASYASVLVEKLKSKFPDVTYVTYAEVNSIIYREADANKVISELERRKQNLKKQVDDYTRTIAKVMTKKK</sequence>
<evidence type="ECO:0000313" key="2">
    <source>
        <dbReference type="EMBL" id="CAB4219062.1"/>
    </source>
</evidence>
<evidence type="ECO:0000256" key="1">
    <source>
        <dbReference type="SAM" id="Coils"/>
    </source>
</evidence>
<name>A0A6J5SU29_9CAUD</name>
<keyword evidence="1" id="KW-0175">Coiled coil</keyword>
<feature type="coiled-coil region" evidence="1">
    <location>
        <begin position="71"/>
        <end position="105"/>
    </location>
</feature>
<gene>
    <name evidence="2" type="ORF">UFOVP1604_145</name>
</gene>
<accession>A0A6J5SU29</accession>
<organism evidence="2">
    <name type="scientific">uncultured Caudovirales phage</name>
    <dbReference type="NCBI Taxonomy" id="2100421"/>
    <lineage>
        <taxon>Viruses</taxon>
        <taxon>Duplodnaviria</taxon>
        <taxon>Heunggongvirae</taxon>
        <taxon>Uroviricota</taxon>
        <taxon>Caudoviricetes</taxon>
        <taxon>Peduoviridae</taxon>
        <taxon>Maltschvirus</taxon>
        <taxon>Maltschvirus maltsch</taxon>
    </lineage>
</organism>
<proteinExistence type="predicted"/>